<name>A0A4Q7W0X6_9BURK</name>
<feature type="transmembrane region" description="Helical" evidence="1">
    <location>
        <begin position="38"/>
        <end position="57"/>
    </location>
</feature>
<sequence>MSDPAIVVVLALTALMVLAIESALLWGRRRRGLAVGQWLPFVLAGAGLLLALLAAALGMRWPWVGACLAIAGVAHAADLIARWPRG</sequence>
<keyword evidence="1" id="KW-0812">Transmembrane</keyword>
<comment type="caution">
    <text evidence="2">The sequence shown here is derived from an EMBL/GenBank/DDBJ whole genome shotgun (WGS) entry which is preliminary data.</text>
</comment>
<keyword evidence="1" id="KW-0472">Membrane</keyword>
<evidence type="ECO:0000313" key="2">
    <source>
        <dbReference type="EMBL" id="RZU02884.1"/>
    </source>
</evidence>
<accession>A0A4Q7W0X6</accession>
<proteinExistence type="predicted"/>
<feature type="transmembrane region" description="Helical" evidence="1">
    <location>
        <begin position="6"/>
        <end position="26"/>
    </location>
</feature>
<dbReference type="Proteomes" id="UP000293671">
    <property type="component" value="Unassembled WGS sequence"/>
</dbReference>
<dbReference type="AlphaFoldDB" id="A0A4Q7W0X6"/>
<keyword evidence="1" id="KW-1133">Transmembrane helix</keyword>
<dbReference type="RefSeq" id="WP_130430602.1">
    <property type="nucleotide sequence ID" value="NZ_SHKP01000004.1"/>
</dbReference>
<gene>
    <name evidence="2" type="ORF">EV670_0914</name>
</gene>
<reference evidence="2 3" key="1">
    <citation type="submission" date="2019-02" db="EMBL/GenBank/DDBJ databases">
        <title>Genomic Encyclopedia of Type Strains, Phase IV (KMG-IV): sequencing the most valuable type-strain genomes for metagenomic binning, comparative biology and taxonomic classification.</title>
        <authorList>
            <person name="Goeker M."/>
        </authorList>
    </citation>
    <scope>NUCLEOTIDE SEQUENCE [LARGE SCALE GENOMIC DNA]</scope>
    <source>
        <strain evidence="2 3">DSM 19570</strain>
    </source>
</reference>
<evidence type="ECO:0000313" key="3">
    <source>
        <dbReference type="Proteomes" id="UP000293671"/>
    </source>
</evidence>
<organism evidence="2 3">
    <name type="scientific">Rivibacter subsaxonicus</name>
    <dbReference type="NCBI Taxonomy" id="457575"/>
    <lineage>
        <taxon>Bacteria</taxon>
        <taxon>Pseudomonadati</taxon>
        <taxon>Pseudomonadota</taxon>
        <taxon>Betaproteobacteria</taxon>
        <taxon>Burkholderiales</taxon>
        <taxon>Rivibacter</taxon>
    </lineage>
</organism>
<dbReference type="EMBL" id="SHKP01000004">
    <property type="protein sequence ID" value="RZU02884.1"/>
    <property type="molecule type" value="Genomic_DNA"/>
</dbReference>
<protein>
    <submittedName>
        <fullName evidence="2">Uncharacterized protein</fullName>
    </submittedName>
</protein>
<feature type="transmembrane region" description="Helical" evidence="1">
    <location>
        <begin position="63"/>
        <end position="81"/>
    </location>
</feature>
<evidence type="ECO:0000256" key="1">
    <source>
        <dbReference type="SAM" id="Phobius"/>
    </source>
</evidence>
<keyword evidence="3" id="KW-1185">Reference proteome</keyword>